<protein>
    <submittedName>
        <fullName evidence="4">Uncharacterized protein</fullName>
    </submittedName>
</protein>
<gene>
    <name evidence="2" type="ORF">BECKMB1821G_GA0114241_100925</name>
    <name evidence="4" type="ORF">BECKMB1821H_GA0114242_101226</name>
    <name evidence="3" type="ORF">BECKMB1821I_GA0114274_100227</name>
</gene>
<keyword evidence="1" id="KW-1133">Transmembrane helix</keyword>
<accession>A0A451B9K8</accession>
<dbReference type="EMBL" id="CAADFO010000009">
    <property type="protein sequence ID" value="VFK24622.1"/>
    <property type="molecule type" value="Genomic_DNA"/>
</dbReference>
<feature type="transmembrane region" description="Helical" evidence="1">
    <location>
        <begin position="149"/>
        <end position="176"/>
    </location>
</feature>
<evidence type="ECO:0000313" key="2">
    <source>
        <dbReference type="EMBL" id="VFK24622.1"/>
    </source>
</evidence>
<name>A0A451B9K8_9GAMM</name>
<proteinExistence type="predicted"/>
<dbReference type="AlphaFoldDB" id="A0A451B9K8"/>
<reference evidence="4" key="1">
    <citation type="submission" date="2019-02" db="EMBL/GenBank/DDBJ databases">
        <authorList>
            <person name="Gruber-Vodicka R. H."/>
            <person name="Seah K. B. B."/>
        </authorList>
    </citation>
    <scope>NUCLEOTIDE SEQUENCE</scope>
    <source>
        <strain evidence="2">BECK_BZ197</strain>
        <strain evidence="4">BECK_BZ198</strain>
        <strain evidence="3">BECK_BZ199</strain>
    </source>
</reference>
<keyword evidence="1" id="KW-0812">Transmembrane</keyword>
<dbReference type="EMBL" id="CAADGH010000012">
    <property type="protein sequence ID" value="VFK74917.1"/>
    <property type="molecule type" value="Genomic_DNA"/>
</dbReference>
<feature type="transmembrane region" description="Helical" evidence="1">
    <location>
        <begin position="67"/>
        <end position="90"/>
    </location>
</feature>
<sequence>MSSVSASQTNSVALGSIDRSELNVCLRPRTLIRAALTSVIVCAAVPIAALICLIAGCIALGACLILIVVLVAASYGFVPVGGVLLALAIFNQERRELFAVSGIGVGILGFHLSTVFSPWFNPIRDTANLAFAACQQVADFLYTDIFVGLYIYVWSWSVLLGALLAAAAVLVTVWVLSHEAQIKRTLLRIRYTCPAADCTYQGVPYFRCPECSTVLGDLKPTIFGVLHVRCGQCREHLLPTCDLMGRLQLEKQCPQCSVDLEHPAFGRLGEMHVVFAGASSSGKSNLMISAIRDLERAVAPAYGLRVQFTNDAEEQEFRNRCAQMDEGRVQEKTTSSANPAAFNLSIENRRGKGALMYVYDTDGSDFETEDRLLGHAFHEYTKGIVLVIDPFAERGVVSKLGLSGNGKLTPVSRQR</sequence>
<organism evidence="4">
    <name type="scientific">Candidatus Kentrum sp. MB</name>
    <dbReference type="NCBI Taxonomy" id="2138164"/>
    <lineage>
        <taxon>Bacteria</taxon>
        <taxon>Pseudomonadati</taxon>
        <taxon>Pseudomonadota</taxon>
        <taxon>Gammaproteobacteria</taxon>
        <taxon>Candidatus Kentrum</taxon>
    </lineage>
</organism>
<feature type="transmembrane region" description="Helical" evidence="1">
    <location>
        <begin position="97"/>
        <end position="120"/>
    </location>
</feature>
<evidence type="ECO:0000256" key="1">
    <source>
        <dbReference type="SAM" id="Phobius"/>
    </source>
</evidence>
<dbReference type="EMBL" id="CAADFQ010000002">
    <property type="protein sequence ID" value="VFK27068.1"/>
    <property type="molecule type" value="Genomic_DNA"/>
</dbReference>
<keyword evidence="1" id="KW-0472">Membrane</keyword>
<evidence type="ECO:0000313" key="4">
    <source>
        <dbReference type="EMBL" id="VFK74917.1"/>
    </source>
</evidence>
<evidence type="ECO:0000313" key="3">
    <source>
        <dbReference type="EMBL" id="VFK27068.1"/>
    </source>
</evidence>
<feature type="transmembrane region" description="Helical" evidence="1">
    <location>
        <begin position="36"/>
        <end position="61"/>
    </location>
</feature>